<keyword evidence="3" id="KW-0238">DNA-binding</keyword>
<dbReference type="GO" id="GO:0003700">
    <property type="term" value="F:DNA-binding transcription factor activity"/>
    <property type="evidence" value="ECO:0007669"/>
    <property type="project" value="InterPro"/>
</dbReference>
<evidence type="ECO:0000256" key="2">
    <source>
        <dbReference type="ARBA" id="ARBA00023015"/>
    </source>
</evidence>
<sequence length="296" mass="32194">MDLTEIETFLALAEELHFGRTAERLHLSQSRVSQLIRSLERRIGAPLFTRTSRRVALTPLGAHAHRTLGEAHRGLRRSYDEAVAIARGVTGTLRLGFLGCLNGPPLTDTVAAFTRRHPACRVDVTEVPWAEPYAALLGGEVDLLLTLLPVDEPGLTVGTVLVSHPRVLALRADHPLAARSGIDVEELADWPVLDCPAETPDTLRHAVTPPFTPRGRPLRRRPGGRTYQEALHLLAVSDTVWPTHRGLFLGHRHPRVLARPLTGLPAANGALVWREDTGTAKVHAFAAFAAELAGVA</sequence>
<evidence type="ECO:0000256" key="3">
    <source>
        <dbReference type="ARBA" id="ARBA00023125"/>
    </source>
</evidence>
<dbReference type="PANTHER" id="PTHR30346">
    <property type="entry name" value="TRANSCRIPTIONAL DUAL REGULATOR HCAR-RELATED"/>
    <property type="match status" value="1"/>
</dbReference>
<evidence type="ECO:0000256" key="4">
    <source>
        <dbReference type="ARBA" id="ARBA00023163"/>
    </source>
</evidence>
<feature type="region of interest" description="Disordered" evidence="5">
    <location>
        <begin position="201"/>
        <end position="222"/>
    </location>
</feature>
<dbReference type="InterPro" id="IPR036388">
    <property type="entry name" value="WH-like_DNA-bd_sf"/>
</dbReference>
<evidence type="ECO:0000313" key="8">
    <source>
        <dbReference type="Proteomes" id="UP001165041"/>
    </source>
</evidence>
<dbReference type="EMBL" id="BSSA01000041">
    <property type="protein sequence ID" value="GLW74867.1"/>
    <property type="molecule type" value="Genomic_DNA"/>
</dbReference>
<dbReference type="InterPro" id="IPR005119">
    <property type="entry name" value="LysR_subst-bd"/>
</dbReference>
<gene>
    <name evidence="7" type="ORF">Kpho02_71640</name>
</gene>
<dbReference type="Pfam" id="PF03466">
    <property type="entry name" value="LysR_substrate"/>
    <property type="match status" value="1"/>
</dbReference>
<dbReference type="Pfam" id="PF00126">
    <property type="entry name" value="HTH_1"/>
    <property type="match status" value="1"/>
</dbReference>
<organism evidence="7 8">
    <name type="scientific">Kitasatospora phosalacinea</name>
    <dbReference type="NCBI Taxonomy" id="2065"/>
    <lineage>
        <taxon>Bacteria</taxon>
        <taxon>Bacillati</taxon>
        <taxon>Actinomycetota</taxon>
        <taxon>Actinomycetes</taxon>
        <taxon>Kitasatosporales</taxon>
        <taxon>Streptomycetaceae</taxon>
        <taxon>Kitasatospora</taxon>
    </lineage>
</organism>
<evidence type="ECO:0000259" key="6">
    <source>
        <dbReference type="PROSITE" id="PS50931"/>
    </source>
</evidence>
<dbReference type="InterPro" id="IPR036390">
    <property type="entry name" value="WH_DNA-bd_sf"/>
</dbReference>
<comment type="caution">
    <text evidence="7">The sequence shown here is derived from an EMBL/GenBank/DDBJ whole genome shotgun (WGS) entry which is preliminary data.</text>
</comment>
<comment type="similarity">
    <text evidence="1">Belongs to the LysR transcriptional regulatory family.</text>
</comment>
<dbReference type="PANTHER" id="PTHR30346:SF0">
    <property type="entry name" value="HCA OPERON TRANSCRIPTIONAL ACTIVATOR HCAR"/>
    <property type="match status" value="1"/>
</dbReference>
<evidence type="ECO:0000313" key="7">
    <source>
        <dbReference type="EMBL" id="GLW74867.1"/>
    </source>
</evidence>
<dbReference type="RefSeq" id="WP_285740431.1">
    <property type="nucleotide sequence ID" value="NZ_BSSA01000041.1"/>
</dbReference>
<name>A0A9W6V739_9ACTN</name>
<accession>A0A9W6V739</accession>
<dbReference type="SUPFAM" id="SSF46785">
    <property type="entry name" value="Winged helix' DNA-binding domain"/>
    <property type="match status" value="1"/>
</dbReference>
<reference evidence="7" key="1">
    <citation type="submission" date="2023-02" db="EMBL/GenBank/DDBJ databases">
        <title>Kitasatospora phosalacinea NBRC 14627.</title>
        <authorList>
            <person name="Ichikawa N."/>
            <person name="Sato H."/>
            <person name="Tonouchi N."/>
        </authorList>
    </citation>
    <scope>NUCLEOTIDE SEQUENCE</scope>
    <source>
        <strain evidence="7">NBRC 14627</strain>
    </source>
</reference>
<keyword evidence="2" id="KW-0805">Transcription regulation</keyword>
<proteinExistence type="inferred from homology"/>
<dbReference type="AlphaFoldDB" id="A0A9W6V739"/>
<evidence type="ECO:0000256" key="5">
    <source>
        <dbReference type="SAM" id="MobiDB-lite"/>
    </source>
</evidence>
<keyword evidence="4" id="KW-0804">Transcription</keyword>
<dbReference type="PRINTS" id="PR00039">
    <property type="entry name" value="HTHLYSR"/>
</dbReference>
<dbReference type="SUPFAM" id="SSF53850">
    <property type="entry name" value="Periplasmic binding protein-like II"/>
    <property type="match status" value="1"/>
</dbReference>
<evidence type="ECO:0000256" key="1">
    <source>
        <dbReference type="ARBA" id="ARBA00009437"/>
    </source>
</evidence>
<dbReference type="InterPro" id="IPR000847">
    <property type="entry name" value="LysR_HTH_N"/>
</dbReference>
<dbReference type="Gene3D" id="3.40.190.10">
    <property type="entry name" value="Periplasmic binding protein-like II"/>
    <property type="match status" value="2"/>
</dbReference>
<dbReference type="Proteomes" id="UP001165041">
    <property type="component" value="Unassembled WGS sequence"/>
</dbReference>
<dbReference type="PROSITE" id="PS50931">
    <property type="entry name" value="HTH_LYSR"/>
    <property type="match status" value="1"/>
</dbReference>
<feature type="domain" description="HTH lysR-type" evidence="6">
    <location>
        <begin position="1"/>
        <end position="58"/>
    </location>
</feature>
<dbReference type="FunFam" id="1.10.10.10:FF:000001">
    <property type="entry name" value="LysR family transcriptional regulator"/>
    <property type="match status" value="1"/>
</dbReference>
<dbReference type="Gene3D" id="1.10.10.10">
    <property type="entry name" value="Winged helix-like DNA-binding domain superfamily/Winged helix DNA-binding domain"/>
    <property type="match status" value="1"/>
</dbReference>
<dbReference type="GO" id="GO:0032993">
    <property type="term" value="C:protein-DNA complex"/>
    <property type="evidence" value="ECO:0007669"/>
    <property type="project" value="TreeGrafter"/>
</dbReference>
<protein>
    <submittedName>
        <fullName evidence="7">LysR family transcriptional regulator</fullName>
    </submittedName>
</protein>
<dbReference type="GO" id="GO:0003677">
    <property type="term" value="F:DNA binding"/>
    <property type="evidence" value="ECO:0007669"/>
    <property type="project" value="UniProtKB-KW"/>
</dbReference>